<comment type="caution">
    <text evidence="2">The sequence shown here is derived from an EMBL/GenBank/DDBJ whole genome shotgun (WGS) entry which is preliminary data.</text>
</comment>
<evidence type="ECO:0000313" key="2">
    <source>
        <dbReference type="EMBL" id="KAL3091307.1"/>
    </source>
</evidence>
<reference evidence="2 3" key="1">
    <citation type="submission" date="2024-10" db="EMBL/GenBank/DDBJ databases">
        <authorList>
            <person name="Kim D."/>
        </authorList>
    </citation>
    <scope>NUCLEOTIDE SEQUENCE [LARGE SCALE GENOMIC DNA]</scope>
    <source>
        <strain evidence="2">BH-2024</strain>
    </source>
</reference>
<organism evidence="2 3">
    <name type="scientific">Heterodera trifolii</name>
    <dbReference type="NCBI Taxonomy" id="157864"/>
    <lineage>
        <taxon>Eukaryota</taxon>
        <taxon>Metazoa</taxon>
        <taxon>Ecdysozoa</taxon>
        <taxon>Nematoda</taxon>
        <taxon>Chromadorea</taxon>
        <taxon>Rhabditida</taxon>
        <taxon>Tylenchina</taxon>
        <taxon>Tylenchomorpha</taxon>
        <taxon>Tylenchoidea</taxon>
        <taxon>Heteroderidae</taxon>
        <taxon>Heteroderinae</taxon>
        <taxon>Heterodera</taxon>
    </lineage>
</organism>
<keyword evidence="3" id="KW-1185">Reference proteome</keyword>
<evidence type="ECO:0000256" key="1">
    <source>
        <dbReference type="SAM" id="SignalP"/>
    </source>
</evidence>
<evidence type="ECO:0000313" key="3">
    <source>
        <dbReference type="Proteomes" id="UP001620626"/>
    </source>
</evidence>
<dbReference type="Proteomes" id="UP001620626">
    <property type="component" value="Unassembled WGS sequence"/>
</dbReference>
<feature type="chain" id="PRO_5044860626" evidence="1">
    <location>
        <begin position="29"/>
        <end position="248"/>
    </location>
</feature>
<proteinExistence type="predicted"/>
<sequence>MLNVPPKIFLIAVVFCVFLSQFTQFAHAALKIVCVGYSANSFTVYAFHNGVMKHSYDTEPYDHSEKQCAKVNLQHWTDLGGYEHIIFELANGEMIGSLTVGELRQSDVFLNLMKKKKIYFKKRRGNNNIYVLHGEQVLHSQLVNYHRHDSWTYLDFCPTFWGELSGNDVINFQISGGTVQGSVTVQLLRETGPNASVIDFSQGFRQYYRDSNGTLCFYDANNSLNFYDANGALYLVDVNGDYHFIPEP</sequence>
<gene>
    <name evidence="2" type="ORF">niasHT_029665</name>
</gene>
<keyword evidence="1" id="KW-0732">Signal</keyword>
<protein>
    <submittedName>
        <fullName evidence="2">Uncharacterized protein</fullName>
    </submittedName>
</protein>
<accession>A0ABD2JL05</accession>
<dbReference type="AlphaFoldDB" id="A0ABD2JL05"/>
<name>A0ABD2JL05_9BILA</name>
<feature type="signal peptide" evidence="1">
    <location>
        <begin position="1"/>
        <end position="28"/>
    </location>
</feature>
<dbReference type="EMBL" id="JBICBT010000943">
    <property type="protein sequence ID" value="KAL3091307.1"/>
    <property type="molecule type" value="Genomic_DNA"/>
</dbReference>